<feature type="coiled-coil region" evidence="3">
    <location>
        <begin position="121"/>
        <end position="167"/>
    </location>
</feature>
<gene>
    <name evidence="4" type="ORF">VFH_III006440</name>
</gene>
<evidence type="ECO:0000313" key="4">
    <source>
        <dbReference type="EMBL" id="CAI8601676.1"/>
    </source>
</evidence>
<keyword evidence="3" id="KW-0175">Coiled coil</keyword>
<dbReference type="GO" id="GO:0012505">
    <property type="term" value="C:endomembrane system"/>
    <property type="evidence" value="ECO:0007669"/>
    <property type="project" value="UniProtKB-SubCell"/>
</dbReference>
<keyword evidence="5" id="KW-1185">Reference proteome</keyword>
<organism evidence="4 5">
    <name type="scientific">Vicia faba</name>
    <name type="common">Broad bean</name>
    <name type="synonym">Faba vulgaris</name>
    <dbReference type="NCBI Taxonomy" id="3906"/>
    <lineage>
        <taxon>Eukaryota</taxon>
        <taxon>Viridiplantae</taxon>
        <taxon>Streptophyta</taxon>
        <taxon>Embryophyta</taxon>
        <taxon>Tracheophyta</taxon>
        <taxon>Spermatophyta</taxon>
        <taxon>Magnoliopsida</taxon>
        <taxon>eudicotyledons</taxon>
        <taxon>Gunneridae</taxon>
        <taxon>Pentapetalae</taxon>
        <taxon>rosids</taxon>
        <taxon>fabids</taxon>
        <taxon>Fabales</taxon>
        <taxon>Fabaceae</taxon>
        <taxon>Papilionoideae</taxon>
        <taxon>50 kb inversion clade</taxon>
        <taxon>NPAAA clade</taxon>
        <taxon>Hologalegina</taxon>
        <taxon>IRL clade</taxon>
        <taxon>Fabeae</taxon>
        <taxon>Vicia</taxon>
    </lineage>
</organism>
<accession>A0AAV0ZT66</accession>
<evidence type="ECO:0000256" key="3">
    <source>
        <dbReference type="SAM" id="Coils"/>
    </source>
</evidence>
<proteinExistence type="predicted"/>
<dbReference type="AlphaFoldDB" id="A0AAV0ZT66"/>
<reference evidence="4 5" key="1">
    <citation type="submission" date="2023-01" db="EMBL/GenBank/DDBJ databases">
        <authorList>
            <person name="Kreplak J."/>
        </authorList>
    </citation>
    <scope>NUCLEOTIDE SEQUENCE [LARGE SCALE GENOMIC DNA]</scope>
</reference>
<protein>
    <submittedName>
        <fullName evidence="4">Uncharacterized protein</fullName>
    </submittedName>
</protein>
<comment type="subcellular location">
    <subcellularLocation>
        <location evidence="1">Endomembrane system</location>
    </subcellularLocation>
</comment>
<dbReference type="InterPro" id="IPR023175">
    <property type="entry name" value="Vta1/CALS_N_sf"/>
</dbReference>
<evidence type="ECO:0000313" key="5">
    <source>
        <dbReference type="Proteomes" id="UP001157006"/>
    </source>
</evidence>
<name>A0AAV0ZT66_VICFA</name>
<evidence type="ECO:0000256" key="1">
    <source>
        <dbReference type="ARBA" id="ARBA00004308"/>
    </source>
</evidence>
<dbReference type="EMBL" id="OX451738">
    <property type="protein sequence ID" value="CAI8601676.1"/>
    <property type="molecule type" value="Genomic_DNA"/>
</dbReference>
<sequence>MSRAEELWEKLVHAALRREITDDEIAENVSSKSREIDEILRVADEVQDKDPTISRILCEHAYSLSHKLDRNKDGVLQFKTAIMSVMKQRAAKREIGSIDRKQEFGLLQEFYESYRKKNNTDELCEEEMQNLELDCKAVKREVDFAVLKVLETVLEQLSEEISKKDAIQPRSAVAIVTYPCQRRRTIELRRSRVELQSEPQRVESV</sequence>
<keyword evidence="2" id="KW-0472">Membrane</keyword>
<evidence type="ECO:0000256" key="2">
    <source>
        <dbReference type="ARBA" id="ARBA00023136"/>
    </source>
</evidence>
<dbReference type="Proteomes" id="UP001157006">
    <property type="component" value="Chromosome 3"/>
</dbReference>
<dbReference type="Gene3D" id="1.25.40.270">
    <property type="entry name" value="Vacuolar protein sorting-associated protein vta1"/>
    <property type="match status" value="1"/>
</dbReference>